<dbReference type="Gene3D" id="3.40.190.120">
    <property type="entry name" value="Osmoprotection protein (prox), domain 2"/>
    <property type="match status" value="1"/>
</dbReference>
<dbReference type="Proteomes" id="UP000184375">
    <property type="component" value="Unassembled WGS sequence"/>
</dbReference>
<evidence type="ECO:0000313" key="3">
    <source>
        <dbReference type="Proteomes" id="UP000184375"/>
    </source>
</evidence>
<sequence>MKRILLFGLVFILTVTFVTSCGVGNSQRDASDTIVVGSKNFTEQIIVANMVADMIEAHTNLKVVRKLNLGGTNVNFEAIKRGGANNGIDIYVEYTGTGLVDILGMGPTTDPEKAYETVKKEYKDKWNIVWLKPLGFNNTYTLAVKDELARQYNLKTFSDLAKISDKFILGASMEFLERPDGYPGLQKVYDFKFKDAKSMDIGIRYTAIDNNEVQVIDAFATDGLLVSHKLKILEDDKHFFPPYYAAPIIRQDVLDKHPELEYVLNKLANKISDEEMQKLNYKVDGEGQDPAKVAKEFLKEKGLI</sequence>
<dbReference type="AlphaFoldDB" id="A0A1M7HBI3"/>
<protein>
    <submittedName>
        <fullName evidence="2">Osmoprotectant transport system substrate-binding protein</fullName>
    </submittedName>
</protein>
<name>A0A1M7HBI3_9FIRM</name>
<evidence type="ECO:0000313" key="2">
    <source>
        <dbReference type="EMBL" id="SHM25829.1"/>
    </source>
</evidence>
<evidence type="ECO:0000259" key="1">
    <source>
        <dbReference type="Pfam" id="PF04069"/>
    </source>
</evidence>
<organism evidence="2 3">
    <name type="scientific">Caldanaerovirga acetigignens</name>
    <dbReference type="NCBI Taxonomy" id="447595"/>
    <lineage>
        <taxon>Bacteria</taxon>
        <taxon>Bacillati</taxon>
        <taxon>Bacillota</taxon>
        <taxon>Clostridia</taxon>
        <taxon>Thermosediminibacterales</taxon>
        <taxon>Thermosediminibacteraceae</taxon>
        <taxon>Caldanaerovirga</taxon>
    </lineage>
</organism>
<dbReference type="PROSITE" id="PS51257">
    <property type="entry name" value="PROKAR_LIPOPROTEIN"/>
    <property type="match status" value="1"/>
</dbReference>
<dbReference type="RefSeq" id="WP_198409337.1">
    <property type="nucleotide sequence ID" value="NZ_FRCR01000003.1"/>
</dbReference>
<accession>A0A1M7HBI3</accession>
<dbReference type="InterPro" id="IPR007210">
    <property type="entry name" value="ABC_Gly_betaine_transp_sub-bd"/>
</dbReference>
<proteinExistence type="predicted"/>
<dbReference type="Gene3D" id="3.40.190.10">
    <property type="entry name" value="Periplasmic binding protein-like II"/>
    <property type="match status" value="1"/>
</dbReference>
<keyword evidence="3" id="KW-1185">Reference proteome</keyword>
<dbReference type="CDD" id="cd13528">
    <property type="entry name" value="PBP2_osmoprotectants"/>
    <property type="match status" value="1"/>
</dbReference>
<dbReference type="Pfam" id="PF04069">
    <property type="entry name" value="OpuAC"/>
    <property type="match status" value="1"/>
</dbReference>
<dbReference type="EMBL" id="FRCR01000003">
    <property type="protein sequence ID" value="SHM25829.1"/>
    <property type="molecule type" value="Genomic_DNA"/>
</dbReference>
<reference evidence="3" key="1">
    <citation type="submission" date="2016-11" db="EMBL/GenBank/DDBJ databases">
        <authorList>
            <person name="Varghese N."/>
            <person name="Submissions S."/>
        </authorList>
    </citation>
    <scope>NUCLEOTIDE SEQUENCE [LARGE SCALE GENOMIC DNA]</scope>
    <source>
        <strain evidence="3">DSM 18802</strain>
    </source>
</reference>
<dbReference type="STRING" id="447595.SAMN05660826_00568"/>
<gene>
    <name evidence="2" type="ORF">SAMN05660826_00568</name>
</gene>
<dbReference type="GO" id="GO:0022857">
    <property type="term" value="F:transmembrane transporter activity"/>
    <property type="evidence" value="ECO:0007669"/>
    <property type="project" value="InterPro"/>
</dbReference>
<feature type="domain" description="ABC-type glycine betaine transport system substrate-binding" evidence="1">
    <location>
        <begin position="32"/>
        <end position="300"/>
    </location>
</feature>
<dbReference type="GO" id="GO:0043190">
    <property type="term" value="C:ATP-binding cassette (ABC) transporter complex"/>
    <property type="evidence" value="ECO:0007669"/>
    <property type="project" value="InterPro"/>
</dbReference>
<dbReference type="SUPFAM" id="SSF53850">
    <property type="entry name" value="Periplasmic binding protein-like II"/>
    <property type="match status" value="1"/>
</dbReference>